<keyword evidence="2" id="KW-1185">Reference proteome</keyword>
<dbReference type="AlphaFoldDB" id="A0A9W7B9D1"/>
<comment type="caution">
    <text evidence="1">The sequence shown here is derived from an EMBL/GenBank/DDBJ whole genome shotgun (WGS) entry which is preliminary data.</text>
</comment>
<sequence length="219" mass="25183">MRTSYSTLDNFNIIPMSQFQRDFFLIRSSLLPQYTKSLPNVNVPQGDLTNPNYFDFISFSQYTTILRTLKDPSIYSIESQPVLDEDGEAGGDFKDVAISIRDDLRGKDVFEVFRREVGEEVLGWLKERGEVGGGKGVEGVGRILDLFKRMGYVTDWKCFEEKGFVVVETEGNVNDWGIKCLKKEKLDNDFIRMVVEAWGREEGNETLVYVKNGRYKIVR</sequence>
<dbReference type="Proteomes" id="UP001165160">
    <property type="component" value="Unassembled WGS sequence"/>
</dbReference>
<evidence type="ECO:0000313" key="2">
    <source>
        <dbReference type="Proteomes" id="UP001165160"/>
    </source>
</evidence>
<gene>
    <name evidence="1" type="ORF">TrVE_jg10579</name>
</gene>
<protein>
    <submittedName>
        <fullName evidence="1">Uncharacterized protein</fullName>
    </submittedName>
</protein>
<reference evidence="2" key="1">
    <citation type="journal article" date="2023" name="Commun. Biol.">
        <title>Genome analysis of Parmales, the sister group of diatoms, reveals the evolutionary specialization of diatoms from phago-mixotrophs to photoautotrophs.</title>
        <authorList>
            <person name="Ban H."/>
            <person name="Sato S."/>
            <person name="Yoshikawa S."/>
            <person name="Yamada K."/>
            <person name="Nakamura Y."/>
            <person name="Ichinomiya M."/>
            <person name="Sato N."/>
            <person name="Blanc-Mathieu R."/>
            <person name="Endo H."/>
            <person name="Kuwata A."/>
            <person name="Ogata H."/>
        </authorList>
    </citation>
    <scope>NUCLEOTIDE SEQUENCE [LARGE SCALE GENOMIC DNA]</scope>
    <source>
        <strain evidence="2">NIES 3699</strain>
    </source>
</reference>
<organism evidence="1 2">
    <name type="scientific">Triparma verrucosa</name>
    <dbReference type="NCBI Taxonomy" id="1606542"/>
    <lineage>
        <taxon>Eukaryota</taxon>
        <taxon>Sar</taxon>
        <taxon>Stramenopiles</taxon>
        <taxon>Ochrophyta</taxon>
        <taxon>Bolidophyceae</taxon>
        <taxon>Parmales</taxon>
        <taxon>Triparmaceae</taxon>
        <taxon>Triparma</taxon>
    </lineage>
</organism>
<dbReference type="EMBL" id="BRXX01000012">
    <property type="protein sequence ID" value="GMH82209.1"/>
    <property type="molecule type" value="Genomic_DNA"/>
</dbReference>
<accession>A0A9W7B9D1</accession>
<name>A0A9W7B9D1_9STRA</name>
<evidence type="ECO:0000313" key="1">
    <source>
        <dbReference type="EMBL" id="GMH82209.1"/>
    </source>
</evidence>
<proteinExistence type="predicted"/>